<dbReference type="Proteomes" id="UP000616143">
    <property type="component" value="Unassembled WGS sequence"/>
</dbReference>
<accession>A0A348B2H2</accession>
<reference evidence="7" key="2">
    <citation type="submission" date="2018-04" db="EMBL/GenBank/DDBJ databases">
        <title>Complete genome sequence of Sulfodiicoccus acidiphilus strain HS-1.</title>
        <authorList>
            <person name="Sakai H.D."/>
            <person name="Kurosawa N."/>
        </authorList>
    </citation>
    <scope>NUCLEOTIDE SEQUENCE [LARGE SCALE GENOMIC DNA]</scope>
    <source>
        <strain evidence="7">HS-1</strain>
    </source>
</reference>
<evidence type="ECO:0000313" key="5">
    <source>
        <dbReference type="EMBL" id="BBD72374.1"/>
    </source>
</evidence>
<dbReference type="InterPro" id="IPR036052">
    <property type="entry name" value="TrpB-like_PALP_sf"/>
</dbReference>
<dbReference type="InterPro" id="IPR000634">
    <property type="entry name" value="Ser/Thr_deHydtase_PyrdxlP-BS"/>
</dbReference>
<dbReference type="Proteomes" id="UP000276741">
    <property type="component" value="Chromosome"/>
</dbReference>
<protein>
    <submittedName>
        <fullName evidence="5">Threonine synthase</fullName>
        <ecNumber evidence="5">4.2.3.1</ecNumber>
    </submittedName>
</protein>
<organism evidence="5 7">
    <name type="scientific">Sulfodiicoccus acidiphilus</name>
    <dbReference type="NCBI Taxonomy" id="1670455"/>
    <lineage>
        <taxon>Archaea</taxon>
        <taxon>Thermoproteota</taxon>
        <taxon>Thermoprotei</taxon>
        <taxon>Sulfolobales</taxon>
        <taxon>Sulfolobaceae</taxon>
        <taxon>Sulfodiicoccus</taxon>
    </lineage>
</organism>
<comment type="cofactor">
    <cofactor evidence="1">
        <name>pyridoxal 5'-phosphate</name>
        <dbReference type="ChEBI" id="CHEBI:597326"/>
    </cofactor>
</comment>
<keyword evidence="3 5" id="KW-0456">Lyase</keyword>
<dbReference type="GO" id="GO:0006567">
    <property type="term" value="P:L-threonine catabolic process"/>
    <property type="evidence" value="ECO:0007669"/>
    <property type="project" value="TreeGrafter"/>
</dbReference>
<dbReference type="GO" id="GO:0004794">
    <property type="term" value="F:threonine deaminase activity"/>
    <property type="evidence" value="ECO:0007669"/>
    <property type="project" value="TreeGrafter"/>
</dbReference>
<evidence type="ECO:0000313" key="6">
    <source>
        <dbReference type="EMBL" id="GGU05725.1"/>
    </source>
</evidence>
<gene>
    <name evidence="6" type="ORF">GCM10007116_22570</name>
    <name evidence="5" type="ORF">HS1genome_0763</name>
</gene>
<dbReference type="RefSeq" id="WP_126451303.1">
    <property type="nucleotide sequence ID" value="NZ_AP018553.1"/>
</dbReference>
<dbReference type="GO" id="GO:0006565">
    <property type="term" value="P:L-serine catabolic process"/>
    <property type="evidence" value="ECO:0007669"/>
    <property type="project" value="TreeGrafter"/>
</dbReference>
<keyword evidence="2" id="KW-0663">Pyridoxal phosphate</keyword>
<dbReference type="Pfam" id="PF00291">
    <property type="entry name" value="PALP"/>
    <property type="match status" value="1"/>
</dbReference>
<name>A0A348B2H2_9CREN</name>
<dbReference type="EC" id="4.2.3.1" evidence="5"/>
<keyword evidence="7" id="KW-1185">Reference proteome</keyword>
<dbReference type="GO" id="GO:0003941">
    <property type="term" value="F:L-serine ammonia-lyase activity"/>
    <property type="evidence" value="ECO:0007669"/>
    <property type="project" value="TreeGrafter"/>
</dbReference>
<evidence type="ECO:0000313" key="7">
    <source>
        <dbReference type="Proteomes" id="UP000276741"/>
    </source>
</evidence>
<dbReference type="AlphaFoldDB" id="A0A348B2H2"/>
<evidence type="ECO:0000256" key="3">
    <source>
        <dbReference type="ARBA" id="ARBA00023239"/>
    </source>
</evidence>
<dbReference type="InterPro" id="IPR050147">
    <property type="entry name" value="Ser/Thr_Dehydratase"/>
</dbReference>
<dbReference type="GeneID" id="38666267"/>
<dbReference type="NCBIfam" id="NF005035">
    <property type="entry name" value="PRK06450.1"/>
    <property type="match status" value="1"/>
</dbReference>
<reference evidence="6" key="1">
    <citation type="journal article" date="2014" name="Int. J. Syst. Evol. Microbiol.">
        <title>Complete genome sequence of Corynebacterium casei LMG S-19264T (=DSM 44701T), isolated from a smear-ripened cheese.</title>
        <authorList>
            <consortium name="US DOE Joint Genome Institute (JGI-PGF)"/>
            <person name="Walter F."/>
            <person name="Albersmeier A."/>
            <person name="Kalinowski J."/>
            <person name="Ruckert C."/>
        </authorList>
    </citation>
    <scope>NUCLEOTIDE SEQUENCE</scope>
    <source>
        <strain evidence="6">JCM 31740</strain>
    </source>
</reference>
<dbReference type="SUPFAM" id="SSF53686">
    <property type="entry name" value="Tryptophan synthase beta subunit-like PLP-dependent enzymes"/>
    <property type="match status" value="1"/>
</dbReference>
<dbReference type="EMBL" id="AP018553">
    <property type="protein sequence ID" value="BBD72374.1"/>
    <property type="molecule type" value="Genomic_DNA"/>
</dbReference>
<reference evidence="5" key="3">
    <citation type="journal article" date="2019" name="BMC Res. Notes">
        <title>Complete genome sequence of the Sulfodiicoccus acidiphilus strain HS-1T, the first crenarchaeon that lacks polB3, isolated from an acidic hot spring in Ohwaku-dani, Hakone, Japan.</title>
        <authorList>
            <person name="Sakai H.D."/>
            <person name="Kurosawa N."/>
        </authorList>
    </citation>
    <scope>NUCLEOTIDE SEQUENCE</scope>
    <source>
        <strain evidence="5">HS-1</strain>
    </source>
</reference>
<dbReference type="PANTHER" id="PTHR48078:SF6">
    <property type="entry name" value="L-THREONINE DEHYDRATASE CATABOLIC TDCB"/>
    <property type="match status" value="1"/>
</dbReference>
<dbReference type="GO" id="GO:0009097">
    <property type="term" value="P:isoleucine biosynthetic process"/>
    <property type="evidence" value="ECO:0007669"/>
    <property type="project" value="TreeGrafter"/>
</dbReference>
<dbReference type="OrthoDB" id="10138at2157"/>
<dbReference type="GO" id="GO:0004795">
    <property type="term" value="F:threonine synthase activity"/>
    <property type="evidence" value="ECO:0007669"/>
    <property type="project" value="UniProtKB-EC"/>
</dbReference>
<proteinExistence type="predicted"/>
<dbReference type="InterPro" id="IPR001926">
    <property type="entry name" value="TrpB-like_PALP"/>
</dbReference>
<dbReference type="KEGG" id="sacd:HS1genome_0763"/>
<reference evidence="6" key="4">
    <citation type="submission" date="2020-09" db="EMBL/GenBank/DDBJ databases">
        <authorList>
            <person name="Sun Q."/>
            <person name="Ohkuma M."/>
        </authorList>
    </citation>
    <scope>NUCLEOTIDE SEQUENCE</scope>
    <source>
        <strain evidence="6">JCM 31740</strain>
    </source>
</reference>
<feature type="domain" description="Tryptophan synthase beta chain-like PALP" evidence="4">
    <location>
        <begin position="44"/>
        <end position="320"/>
    </location>
</feature>
<dbReference type="PROSITE" id="PS00165">
    <property type="entry name" value="DEHYDRATASE_SER_THR"/>
    <property type="match status" value="1"/>
</dbReference>
<dbReference type="EMBL" id="BMQS01000038">
    <property type="protein sequence ID" value="GGU05725.1"/>
    <property type="molecule type" value="Genomic_DNA"/>
</dbReference>
<dbReference type="PANTHER" id="PTHR48078">
    <property type="entry name" value="THREONINE DEHYDRATASE, MITOCHONDRIAL-RELATED"/>
    <property type="match status" value="1"/>
</dbReference>
<evidence type="ECO:0000259" key="4">
    <source>
        <dbReference type="Pfam" id="PF00291"/>
    </source>
</evidence>
<evidence type="ECO:0000256" key="1">
    <source>
        <dbReference type="ARBA" id="ARBA00001933"/>
    </source>
</evidence>
<sequence>MRCGTPREGLELRCKSCGGPLKVEVDFPHREKLRDNFPYVKEWISLGEFNTPLIWKGNLGFKLDFMNPTGSYKDRGAVTMISYLRDVGILEISEDSSGNAGSAVAAYGAAAGMRVRVYVPESAAGAKVRQIEAYGASVQRIPGSRDDVSRAASNAPAYYASHVLEPHFRDGIRSLAYELHYQSPQLDYVFLPVSAGTLLLGVWEGFQHLLREGKLNYPPKIVAVQTRQVSPLCSRKEGVTYTPPLKVTSVADALVSTNPVLIDFMVKAADLCVVVDEDEIVEAREKLAKMGLYVEYSSATVYAAYQKGIYEGKSVLVLTGHGLKNG</sequence>
<dbReference type="Gene3D" id="3.40.50.1100">
    <property type="match status" value="2"/>
</dbReference>
<dbReference type="GO" id="GO:0030170">
    <property type="term" value="F:pyridoxal phosphate binding"/>
    <property type="evidence" value="ECO:0007669"/>
    <property type="project" value="InterPro"/>
</dbReference>
<evidence type="ECO:0000256" key="2">
    <source>
        <dbReference type="ARBA" id="ARBA00022898"/>
    </source>
</evidence>